<gene>
    <name evidence="1" type="ORF">K3G42_031531</name>
</gene>
<accession>A0ACB8FK76</accession>
<keyword evidence="2" id="KW-1185">Reference proteome</keyword>
<name>A0ACB8FK76_9SAUR</name>
<reference evidence="1" key="1">
    <citation type="submission" date="2021-08" db="EMBL/GenBank/DDBJ databases">
        <title>The first chromosome-level gecko genome reveals the dynamic sex chromosomes of Neotropical dwarf geckos (Sphaerodactylidae: Sphaerodactylus).</title>
        <authorList>
            <person name="Pinto B.J."/>
            <person name="Keating S.E."/>
            <person name="Gamble T."/>
        </authorList>
    </citation>
    <scope>NUCLEOTIDE SEQUENCE</scope>
    <source>
        <strain evidence="1">TG3544</strain>
    </source>
</reference>
<comment type="caution">
    <text evidence="1">The sequence shown here is derived from an EMBL/GenBank/DDBJ whole genome shotgun (WGS) entry which is preliminary data.</text>
</comment>
<evidence type="ECO:0000313" key="1">
    <source>
        <dbReference type="EMBL" id="KAH8005933.1"/>
    </source>
</evidence>
<sequence length="273" mass="29270">MSFSPLCLATPVHCPLPQQPSTFYSLQSLPSPLHLGPAWARFLLLLSSLPFACPGVCPSACWCPLWELWSLRPAALATSSPVAYTALADSDQVCCLHATPLSPRSHLGVGFLLMLPSSSPVRAAVPAPAGALYGCGRRPAERARLPLPPAALANSAKSMGSTPCRRQPAALSSLWSHSFAGWGQAQSASCRSPASADLSRRRRAAASRLHGAFTCRSARDDVAPYFKTEPGLPQIHLEGNRLVLTCLAEGSWPLEFKWLHNDVEVTAFSSKYK</sequence>
<dbReference type="Proteomes" id="UP000827872">
    <property type="component" value="Linkage Group LG04"/>
</dbReference>
<protein>
    <submittedName>
        <fullName evidence="1">Uncharacterized protein</fullName>
    </submittedName>
</protein>
<proteinExistence type="predicted"/>
<organism evidence="1 2">
    <name type="scientific">Sphaerodactylus townsendi</name>
    <dbReference type="NCBI Taxonomy" id="933632"/>
    <lineage>
        <taxon>Eukaryota</taxon>
        <taxon>Metazoa</taxon>
        <taxon>Chordata</taxon>
        <taxon>Craniata</taxon>
        <taxon>Vertebrata</taxon>
        <taxon>Euteleostomi</taxon>
        <taxon>Lepidosauria</taxon>
        <taxon>Squamata</taxon>
        <taxon>Bifurcata</taxon>
        <taxon>Gekkota</taxon>
        <taxon>Sphaerodactylidae</taxon>
        <taxon>Sphaerodactylus</taxon>
    </lineage>
</organism>
<dbReference type="EMBL" id="CM037617">
    <property type="protein sequence ID" value="KAH8005933.1"/>
    <property type="molecule type" value="Genomic_DNA"/>
</dbReference>
<evidence type="ECO:0000313" key="2">
    <source>
        <dbReference type="Proteomes" id="UP000827872"/>
    </source>
</evidence>